<dbReference type="EMBL" id="JTLV02000001">
    <property type="protein sequence ID" value="PQM31341.1"/>
    <property type="molecule type" value="Genomic_DNA"/>
</dbReference>
<dbReference type="RefSeq" id="WP_258267066.1">
    <property type="nucleotide sequence ID" value="NZ_CM020866.1"/>
</dbReference>
<sequence length="44" mass="4815">MDLTAYTGIKSLAVFKYLYKAVELPNLSAGIGMFTHAKGKHSLQ</sequence>
<proteinExistence type="predicted"/>
<keyword evidence="2" id="KW-1185">Reference proteome</keyword>
<evidence type="ECO:0000313" key="2">
    <source>
        <dbReference type="Proteomes" id="UP000031565"/>
    </source>
</evidence>
<gene>
    <name evidence="1" type="ORF">SMSRO_SF011600</name>
</gene>
<dbReference type="Proteomes" id="UP000031565">
    <property type="component" value="Unassembled WGS sequence"/>
</dbReference>
<dbReference type="AlphaFoldDB" id="A0A2P6FD10"/>
<comment type="caution">
    <text evidence="1">The sequence shown here is derived from an EMBL/GenBank/DDBJ whole genome shotgun (WGS) entry which is preliminary data.</text>
</comment>
<accession>A0A2P6FD10</accession>
<reference evidence="1 2" key="1">
    <citation type="journal article" date="2015" name="MBio">
        <title>Genome sequence of the Drosophila melanogaster male-killing Spiroplasma strain MSRO endosymbiont.</title>
        <authorList>
            <person name="Paredes J.C."/>
            <person name="Herren J.K."/>
            <person name="Schupfer F."/>
            <person name="Marin R."/>
            <person name="Claverol S."/>
            <person name="Kuo C.H."/>
            <person name="Lemaitre B."/>
            <person name="Beven L."/>
        </authorList>
    </citation>
    <scope>NUCLEOTIDE SEQUENCE [LARGE SCALE GENOMIC DNA]</scope>
    <source>
        <strain evidence="1 2">MSRO</strain>
    </source>
</reference>
<protein>
    <submittedName>
        <fullName evidence="1">Uncharacterized protein</fullName>
    </submittedName>
</protein>
<evidence type="ECO:0000313" key="1">
    <source>
        <dbReference type="EMBL" id="PQM31341.1"/>
    </source>
</evidence>
<name>A0A2P6FD10_9MOLU</name>
<organism evidence="1 2">
    <name type="scientific">Spiroplasma poulsonii</name>
    <dbReference type="NCBI Taxonomy" id="2138"/>
    <lineage>
        <taxon>Bacteria</taxon>
        <taxon>Bacillati</taxon>
        <taxon>Mycoplasmatota</taxon>
        <taxon>Mollicutes</taxon>
        <taxon>Entomoplasmatales</taxon>
        <taxon>Spiroplasmataceae</taxon>
        <taxon>Spiroplasma</taxon>
    </lineage>
</organism>
<dbReference type="STRING" id="2138.SMSRO_v1c10960"/>